<accession>A0A1G9V271</accession>
<keyword evidence="4 7" id="KW-0808">Transferase</keyword>
<dbReference type="AlphaFoldDB" id="A0A1G9V271"/>
<dbReference type="Gene3D" id="3.40.50.150">
    <property type="entry name" value="Vaccinia Virus protein VP39"/>
    <property type="match status" value="1"/>
</dbReference>
<evidence type="ECO:0000256" key="2">
    <source>
        <dbReference type="ARBA" id="ARBA00003015"/>
    </source>
</evidence>
<comment type="similarity">
    <text evidence="7">Belongs to the class I-like SAM-binding methyltransferase superfamily. TrmB family.</text>
</comment>
<evidence type="ECO:0000256" key="1">
    <source>
        <dbReference type="ARBA" id="ARBA00000142"/>
    </source>
</evidence>
<dbReference type="HAMAP" id="MF_01057">
    <property type="entry name" value="tRNA_methyltr_TrmB"/>
    <property type="match status" value="1"/>
</dbReference>
<feature type="binding site" evidence="7">
    <location>
        <begin position="208"/>
        <end position="211"/>
    </location>
    <ligand>
        <name>substrate</name>
    </ligand>
</feature>
<keyword evidence="9" id="KW-1185">Reference proteome</keyword>
<dbReference type="UniPathway" id="UPA00989"/>
<dbReference type="STRING" id="144026.SAMN04488568_11760"/>
<dbReference type="InterPro" id="IPR029063">
    <property type="entry name" value="SAM-dependent_MTases_sf"/>
</dbReference>
<evidence type="ECO:0000313" key="9">
    <source>
        <dbReference type="Proteomes" id="UP000199759"/>
    </source>
</evidence>
<dbReference type="InterPro" id="IPR055361">
    <property type="entry name" value="tRNA_methyltr_TrmB_bact"/>
</dbReference>
<dbReference type="Pfam" id="PF02390">
    <property type="entry name" value="Methyltransf_4"/>
    <property type="match status" value="1"/>
</dbReference>
<dbReference type="PROSITE" id="PS51625">
    <property type="entry name" value="SAM_MT_TRMB"/>
    <property type="match status" value="1"/>
</dbReference>
<evidence type="ECO:0000256" key="7">
    <source>
        <dbReference type="HAMAP-Rule" id="MF_01057"/>
    </source>
</evidence>
<dbReference type="Proteomes" id="UP000199759">
    <property type="component" value="Unassembled WGS sequence"/>
</dbReference>
<feature type="binding site" evidence="7">
    <location>
        <position position="134"/>
    </location>
    <ligand>
        <name>S-adenosyl-L-methionine</name>
        <dbReference type="ChEBI" id="CHEBI:59789"/>
    </ligand>
</feature>
<evidence type="ECO:0000256" key="4">
    <source>
        <dbReference type="ARBA" id="ARBA00022679"/>
    </source>
</evidence>
<evidence type="ECO:0000256" key="6">
    <source>
        <dbReference type="ARBA" id="ARBA00022694"/>
    </source>
</evidence>
<evidence type="ECO:0000256" key="5">
    <source>
        <dbReference type="ARBA" id="ARBA00022691"/>
    </source>
</evidence>
<dbReference type="GO" id="GO:0043527">
    <property type="term" value="C:tRNA methyltransferase complex"/>
    <property type="evidence" value="ECO:0007669"/>
    <property type="project" value="TreeGrafter"/>
</dbReference>
<feature type="binding site" evidence="7">
    <location>
        <position position="60"/>
    </location>
    <ligand>
        <name>S-adenosyl-L-methionine</name>
        <dbReference type="ChEBI" id="CHEBI:59789"/>
    </ligand>
</feature>
<comment type="pathway">
    <text evidence="7">tRNA modification; N(7)-methylguanine-tRNA biosynthesis.</text>
</comment>
<evidence type="ECO:0000313" key="8">
    <source>
        <dbReference type="EMBL" id="SDM66322.1"/>
    </source>
</evidence>
<dbReference type="RefSeq" id="WP_091771212.1">
    <property type="nucleotide sequence ID" value="NZ_FNHG01000017.1"/>
</dbReference>
<keyword evidence="5 7" id="KW-0949">S-adenosyl-L-methionine</keyword>
<dbReference type="OrthoDB" id="9802090at2"/>
<feature type="binding site" evidence="7">
    <location>
        <position position="138"/>
    </location>
    <ligand>
        <name>substrate</name>
    </ligand>
</feature>
<feature type="binding site" evidence="7">
    <location>
        <position position="112"/>
    </location>
    <ligand>
        <name>S-adenosyl-L-methionine</name>
        <dbReference type="ChEBI" id="CHEBI:59789"/>
    </ligand>
</feature>
<dbReference type="SUPFAM" id="SSF53335">
    <property type="entry name" value="S-adenosyl-L-methionine-dependent methyltransferases"/>
    <property type="match status" value="1"/>
</dbReference>
<comment type="caution">
    <text evidence="7">Lacks conserved residue(s) required for the propagation of feature annotation.</text>
</comment>
<dbReference type="GO" id="GO:0008176">
    <property type="term" value="F:tRNA (guanine(46)-N7)-methyltransferase activity"/>
    <property type="evidence" value="ECO:0007669"/>
    <property type="project" value="UniProtKB-UniRule"/>
</dbReference>
<dbReference type="EMBL" id="FNHG01000017">
    <property type="protein sequence ID" value="SDM66322.1"/>
    <property type="molecule type" value="Genomic_DNA"/>
</dbReference>
<gene>
    <name evidence="7" type="primary">trmB</name>
    <name evidence="8" type="ORF">SAMN04488568_11760</name>
</gene>
<sequence>MTDQLNASGDFRLFGRAKGKPLSARQQALVDDFLPTIDLPPDGVIDPAGLAAGKAAHILEIGFGSGEHLVAQAAAHPQNLYIGIEPFLNGVAKTLAGVDDGGLQNVRLHRGDARDVLPRFADGVFDRIFLLFPDPWHKKRHAKRRFIQQSSRDDFARILKPGGQLRIATDVKSYADHVMVEFAGDDRFEWTANSAGDWRLPPADHVRTRYETKNLGDCAPVFMDFICRSGAPLPSGPKAAI</sequence>
<keyword evidence="3 7" id="KW-0489">Methyltransferase</keyword>
<feature type="binding site" evidence="7">
    <location>
        <position position="170"/>
    </location>
    <ligand>
        <name>substrate</name>
    </ligand>
</feature>
<dbReference type="PANTHER" id="PTHR23417:SF14">
    <property type="entry name" value="PENTACOTRIPEPTIDE-REPEAT REGION OF PRORP DOMAIN-CONTAINING PROTEIN"/>
    <property type="match status" value="1"/>
</dbReference>
<evidence type="ECO:0000256" key="3">
    <source>
        <dbReference type="ARBA" id="ARBA00022603"/>
    </source>
</evidence>
<dbReference type="NCBIfam" id="TIGR00091">
    <property type="entry name" value="tRNA (guanosine(46)-N7)-methyltransferase TrmB"/>
    <property type="match status" value="1"/>
</dbReference>
<comment type="function">
    <text evidence="2 7">Catalyzes the formation of N(7)-methylguanine at position 46 (m7G46) in tRNA.</text>
</comment>
<comment type="catalytic activity">
    <reaction evidence="1 7">
        <text>guanosine(46) in tRNA + S-adenosyl-L-methionine = N(7)-methylguanosine(46) in tRNA + S-adenosyl-L-homocysteine</text>
        <dbReference type="Rhea" id="RHEA:42708"/>
        <dbReference type="Rhea" id="RHEA-COMP:10188"/>
        <dbReference type="Rhea" id="RHEA-COMP:10189"/>
        <dbReference type="ChEBI" id="CHEBI:57856"/>
        <dbReference type="ChEBI" id="CHEBI:59789"/>
        <dbReference type="ChEBI" id="CHEBI:74269"/>
        <dbReference type="ChEBI" id="CHEBI:74480"/>
        <dbReference type="EC" id="2.1.1.33"/>
    </reaction>
</comment>
<dbReference type="InterPro" id="IPR003358">
    <property type="entry name" value="tRNA_(Gua-N-7)_MeTrfase_Trmb"/>
</dbReference>
<keyword evidence="6 7" id="KW-0819">tRNA processing</keyword>
<organism evidence="8 9">
    <name type="scientific">Maricaulis salignorans</name>
    <dbReference type="NCBI Taxonomy" id="144026"/>
    <lineage>
        <taxon>Bacteria</taxon>
        <taxon>Pseudomonadati</taxon>
        <taxon>Pseudomonadota</taxon>
        <taxon>Alphaproteobacteria</taxon>
        <taxon>Maricaulales</taxon>
        <taxon>Maricaulaceae</taxon>
        <taxon>Maricaulis</taxon>
    </lineage>
</organism>
<protein>
    <recommendedName>
        <fullName evidence="7">tRNA (guanine-N(7)-)-methyltransferase</fullName>
        <ecNumber evidence="7">2.1.1.33</ecNumber>
    </recommendedName>
    <alternativeName>
        <fullName evidence="7">tRNA (guanine(46)-N(7))-methyltransferase</fullName>
    </alternativeName>
    <alternativeName>
        <fullName evidence="7">tRNA(m7G46)-methyltransferase</fullName>
    </alternativeName>
</protein>
<feature type="binding site" evidence="7">
    <location>
        <position position="85"/>
    </location>
    <ligand>
        <name>S-adenosyl-L-methionine</name>
        <dbReference type="ChEBI" id="CHEBI:59789"/>
    </ligand>
</feature>
<dbReference type="EC" id="2.1.1.33" evidence="7"/>
<reference evidence="8 9" key="1">
    <citation type="submission" date="2016-10" db="EMBL/GenBank/DDBJ databases">
        <authorList>
            <person name="de Groot N.N."/>
        </authorList>
    </citation>
    <scope>NUCLEOTIDE SEQUENCE [LARGE SCALE GENOMIC DNA]</scope>
    <source>
        <strain evidence="8 9">DSM 16077</strain>
    </source>
</reference>
<name>A0A1G9V271_9PROT</name>
<dbReference type="PANTHER" id="PTHR23417">
    <property type="entry name" value="3-DEOXY-D-MANNO-OCTULOSONIC-ACID TRANSFERASE/TRNA GUANINE-N 7 - -METHYLTRANSFERASE"/>
    <property type="match status" value="1"/>
</dbReference>
<proteinExistence type="inferred from homology"/>